<dbReference type="EMBL" id="LFWZ01000050">
    <property type="protein sequence ID" value="KON29825.1"/>
    <property type="molecule type" value="Genomic_DNA"/>
</dbReference>
<sequence length="83" mass="9111">MKMAKIVVTIVDGECQGGHHRIGDRFEIESVTPQGMCLGAWGSISPYVVALRCGGEFPWEEVGTRTRIHCPDPKGIILEVEKS</sequence>
<protein>
    <recommendedName>
        <fullName evidence="3">TIGR04076 family protein</fullName>
    </recommendedName>
</protein>
<accession>A0A0M0BN97</accession>
<evidence type="ECO:0000313" key="1">
    <source>
        <dbReference type="EMBL" id="KON29825.1"/>
    </source>
</evidence>
<dbReference type="AlphaFoldDB" id="A0A0M0BN97"/>
<reference evidence="1 2" key="1">
    <citation type="submission" date="2015-06" db="EMBL/GenBank/DDBJ databases">
        <title>New insights into the roles of widespread benthic archaea in carbon and nitrogen cycling.</title>
        <authorList>
            <person name="Lazar C.S."/>
            <person name="Baker B.J."/>
            <person name="Seitz K.W."/>
            <person name="Hyde A.S."/>
            <person name="Dick G.J."/>
            <person name="Hinrichs K.-U."/>
            <person name="Teske A.P."/>
        </authorList>
    </citation>
    <scope>NUCLEOTIDE SEQUENCE [LARGE SCALE GENOMIC DNA]</scope>
    <source>
        <strain evidence="1">DG-45</strain>
    </source>
</reference>
<dbReference type="NCBIfam" id="TIGR04076">
    <property type="entry name" value="TIGR04076 family protein"/>
    <property type="match status" value="1"/>
</dbReference>
<proteinExistence type="predicted"/>
<evidence type="ECO:0000313" key="2">
    <source>
        <dbReference type="Proteomes" id="UP000037210"/>
    </source>
</evidence>
<dbReference type="InterPro" id="IPR023811">
    <property type="entry name" value="CHP04076"/>
</dbReference>
<evidence type="ECO:0008006" key="3">
    <source>
        <dbReference type="Google" id="ProtNLM"/>
    </source>
</evidence>
<comment type="caution">
    <text evidence="1">The sequence shown here is derived from an EMBL/GenBank/DDBJ whole genome shotgun (WGS) entry which is preliminary data.</text>
</comment>
<name>A0A0M0BN97_9ARCH</name>
<organism evidence="1 2">
    <name type="scientific">miscellaneous Crenarchaeota group-15 archaeon DG-45</name>
    <dbReference type="NCBI Taxonomy" id="1685127"/>
    <lineage>
        <taxon>Archaea</taxon>
        <taxon>Candidatus Bathyarchaeota</taxon>
        <taxon>MCG-15</taxon>
    </lineage>
</organism>
<gene>
    <name evidence="1" type="ORF">AC482_05460</name>
</gene>
<dbReference type="Proteomes" id="UP000037210">
    <property type="component" value="Unassembled WGS sequence"/>
</dbReference>